<gene>
    <name evidence="7" type="ORF">FRZ44_44100</name>
</gene>
<dbReference type="PROSITE" id="PS00211">
    <property type="entry name" value="ABC_TRANSPORTER_1"/>
    <property type="match status" value="1"/>
</dbReference>
<dbReference type="EMBL" id="CP042906">
    <property type="protein sequence ID" value="QEX19098.1"/>
    <property type="molecule type" value="Genomic_DNA"/>
</dbReference>
<dbReference type="KEGG" id="htq:FRZ44_44100"/>
<comment type="similarity">
    <text evidence="1">Belongs to the ABC transporter superfamily.</text>
</comment>
<dbReference type="InterPro" id="IPR017871">
    <property type="entry name" value="ABC_transporter-like_CS"/>
</dbReference>
<evidence type="ECO:0000259" key="6">
    <source>
        <dbReference type="PROSITE" id="PS50893"/>
    </source>
</evidence>
<dbReference type="OrthoDB" id="9775250at2"/>
<dbReference type="GO" id="GO:0015807">
    <property type="term" value="P:L-amino acid transport"/>
    <property type="evidence" value="ECO:0007669"/>
    <property type="project" value="TreeGrafter"/>
</dbReference>
<evidence type="ECO:0000256" key="2">
    <source>
        <dbReference type="ARBA" id="ARBA00022448"/>
    </source>
</evidence>
<dbReference type="Gene3D" id="3.40.50.300">
    <property type="entry name" value="P-loop containing nucleotide triphosphate hydrolases"/>
    <property type="match status" value="1"/>
</dbReference>
<dbReference type="PROSITE" id="PS50893">
    <property type="entry name" value="ABC_TRANSPORTER_2"/>
    <property type="match status" value="1"/>
</dbReference>
<dbReference type="PANTHER" id="PTHR43820">
    <property type="entry name" value="HIGH-AFFINITY BRANCHED-CHAIN AMINO ACID TRANSPORT ATP-BINDING PROTEIN LIVF"/>
    <property type="match status" value="1"/>
</dbReference>
<evidence type="ECO:0000313" key="7">
    <source>
        <dbReference type="EMBL" id="QEX19098.1"/>
    </source>
</evidence>
<keyword evidence="8" id="KW-1185">Reference proteome</keyword>
<evidence type="ECO:0000256" key="3">
    <source>
        <dbReference type="ARBA" id="ARBA00022741"/>
    </source>
</evidence>
<reference evidence="7 8" key="1">
    <citation type="submission" date="2019-08" db="EMBL/GenBank/DDBJ databases">
        <title>Hyperibacter terrae gen. nov., sp. nov. and Hyperibacter viscosus sp. nov., two new members in the family Rhodospirillaceae isolated from the rhizosphere of Hypericum perforatum.</title>
        <authorList>
            <person name="Noviana Z."/>
        </authorList>
    </citation>
    <scope>NUCLEOTIDE SEQUENCE [LARGE SCALE GENOMIC DNA]</scope>
    <source>
        <strain evidence="7 8">R5913</strain>
    </source>
</reference>
<dbReference type="GO" id="GO:0015658">
    <property type="term" value="F:branched-chain amino acid transmembrane transporter activity"/>
    <property type="evidence" value="ECO:0007669"/>
    <property type="project" value="TreeGrafter"/>
</dbReference>
<keyword evidence="4 7" id="KW-0067">ATP-binding</keyword>
<keyword evidence="2" id="KW-0813">Transport</keyword>
<keyword evidence="5" id="KW-0029">Amino-acid transport</keyword>
<sequence length="245" mass="26674">MLEVRDLIVDYDKTEVVRGISFEIKKGEIVSLIGANGAGKTTTLRTLTGLKRARSGSVLLEGQAIQGLPAHRIAGLGLAHVPEGRGIFPFMTVPENLEMGGYLNRDKASFRRNLETVFERFPVLRRRQHQLAGSMSGGEQQMLAIGRALMGNPKLLVLDEPSLGLSPVMCQEIVRVLTELRAAGRTIILVEQNARMALRLADRAYVLDRGRIVLQGRGRDLLDNPNVRTAYLGLATAVSAPASPA</sequence>
<dbReference type="InterPro" id="IPR027417">
    <property type="entry name" value="P-loop_NTPase"/>
</dbReference>
<dbReference type="Proteomes" id="UP000326202">
    <property type="component" value="Chromosome"/>
</dbReference>
<dbReference type="CDD" id="cd03224">
    <property type="entry name" value="ABC_TM1139_LivF_branched"/>
    <property type="match status" value="1"/>
</dbReference>
<dbReference type="SUPFAM" id="SSF52540">
    <property type="entry name" value="P-loop containing nucleoside triphosphate hydrolases"/>
    <property type="match status" value="1"/>
</dbReference>
<dbReference type="InterPro" id="IPR052156">
    <property type="entry name" value="BCAA_Transport_ATP-bd_LivF"/>
</dbReference>
<keyword evidence="3" id="KW-0547">Nucleotide-binding</keyword>
<evidence type="ECO:0000256" key="4">
    <source>
        <dbReference type="ARBA" id="ARBA00022840"/>
    </source>
</evidence>
<dbReference type="InterPro" id="IPR003593">
    <property type="entry name" value="AAA+_ATPase"/>
</dbReference>
<dbReference type="Pfam" id="PF00005">
    <property type="entry name" value="ABC_tran"/>
    <property type="match status" value="1"/>
</dbReference>
<dbReference type="GO" id="GO:0016887">
    <property type="term" value="F:ATP hydrolysis activity"/>
    <property type="evidence" value="ECO:0007669"/>
    <property type="project" value="InterPro"/>
</dbReference>
<dbReference type="GO" id="GO:0005524">
    <property type="term" value="F:ATP binding"/>
    <property type="evidence" value="ECO:0007669"/>
    <property type="project" value="UniProtKB-KW"/>
</dbReference>
<protein>
    <submittedName>
        <fullName evidence="7">ABC transporter ATP-binding protein</fullName>
    </submittedName>
</protein>
<dbReference type="InterPro" id="IPR003439">
    <property type="entry name" value="ABC_transporter-like_ATP-bd"/>
</dbReference>
<proteinExistence type="inferred from homology"/>
<dbReference type="RefSeq" id="WP_151179190.1">
    <property type="nucleotide sequence ID" value="NZ_CP042906.1"/>
</dbReference>
<evidence type="ECO:0000313" key="8">
    <source>
        <dbReference type="Proteomes" id="UP000326202"/>
    </source>
</evidence>
<evidence type="ECO:0000256" key="5">
    <source>
        <dbReference type="ARBA" id="ARBA00022970"/>
    </source>
</evidence>
<evidence type="ECO:0000256" key="1">
    <source>
        <dbReference type="ARBA" id="ARBA00005417"/>
    </source>
</evidence>
<dbReference type="SMART" id="SM00382">
    <property type="entry name" value="AAA"/>
    <property type="match status" value="1"/>
</dbReference>
<dbReference type="PANTHER" id="PTHR43820:SF4">
    <property type="entry name" value="HIGH-AFFINITY BRANCHED-CHAIN AMINO ACID TRANSPORT ATP-BINDING PROTEIN LIVF"/>
    <property type="match status" value="1"/>
</dbReference>
<dbReference type="AlphaFoldDB" id="A0A5J6MNB7"/>
<feature type="domain" description="ABC transporter" evidence="6">
    <location>
        <begin position="2"/>
        <end position="234"/>
    </location>
</feature>
<name>A0A5J6MNB7_9PROT</name>
<organism evidence="7 8">
    <name type="scientific">Hypericibacter terrae</name>
    <dbReference type="NCBI Taxonomy" id="2602015"/>
    <lineage>
        <taxon>Bacteria</taxon>
        <taxon>Pseudomonadati</taxon>
        <taxon>Pseudomonadota</taxon>
        <taxon>Alphaproteobacteria</taxon>
        <taxon>Rhodospirillales</taxon>
        <taxon>Dongiaceae</taxon>
        <taxon>Hypericibacter</taxon>
    </lineage>
</organism>
<accession>A0A5J6MNB7</accession>